<keyword evidence="2" id="KW-1185">Reference proteome</keyword>
<evidence type="ECO:0000313" key="1">
    <source>
        <dbReference type="EMBL" id="GGO57845.1"/>
    </source>
</evidence>
<evidence type="ECO:0000313" key="2">
    <source>
        <dbReference type="Proteomes" id="UP000631535"/>
    </source>
</evidence>
<accession>A0ABQ2MSN5</accession>
<dbReference type="Gene3D" id="1.10.287.1060">
    <property type="entry name" value="ESAT-6-like"/>
    <property type="match status" value="1"/>
</dbReference>
<dbReference type="EMBL" id="BMMP01000026">
    <property type="protein sequence ID" value="GGO57845.1"/>
    <property type="molecule type" value="Genomic_DNA"/>
</dbReference>
<dbReference type="Proteomes" id="UP000631535">
    <property type="component" value="Unassembled WGS sequence"/>
</dbReference>
<dbReference type="RefSeq" id="WP_229712231.1">
    <property type="nucleotide sequence ID" value="NZ_BMMP01000026.1"/>
</dbReference>
<dbReference type="SUPFAM" id="SSF140453">
    <property type="entry name" value="EsxAB dimer-like"/>
    <property type="match status" value="1"/>
</dbReference>
<dbReference type="InterPro" id="IPR036689">
    <property type="entry name" value="ESAT-6-like_sf"/>
</dbReference>
<organism evidence="1 2">
    <name type="scientific">Streptomyces daqingensis</name>
    <dbReference type="NCBI Taxonomy" id="1472640"/>
    <lineage>
        <taxon>Bacteria</taxon>
        <taxon>Bacillati</taxon>
        <taxon>Actinomycetota</taxon>
        <taxon>Actinomycetes</taxon>
        <taxon>Kitasatosporales</taxon>
        <taxon>Streptomycetaceae</taxon>
        <taxon>Streptomyces</taxon>
    </lineage>
</organism>
<name>A0ABQ2MSN5_9ACTN</name>
<protein>
    <recommendedName>
        <fullName evidence="3">Excreted virulence factor EspC, type VII ESX diderm</fullName>
    </recommendedName>
</protein>
<evidence type="ECO:0008006" key="3">
    <source>
        <dbReference type="Google" id="ProtNLM"/>
    </source>
</evidence>
<comment type="caution">
    <text evidence="1">The sequence shown here is derived from an EMBL/GenBank/DDBJ whole genome shotgun (WGS) entry which is preliminary data.</text>
</comment>
<gene>
    <name evidence="1" type="ORF">GCM10012287_54670</name>
</gene>
<reference evidence="2" key="1">
    <citation type="journal article" date="2019" name="Int. J. Syst. Evol. Microbiol.">
        <title>The Global Catalogue of Microorganisms (GCM) 10K type strain sequencing project: providing services to taxonomists for standard genome sequencing and annotation.</title>
        <authorList>
            <consortium name="The Broad Institute Genomics Platform"/>
            <consortium name="The Broad Institute Genome Sequencing Center for Infectious Disease"/>
            <person name="Wu L."/>
            <person name="Ma J."/>
        </authorList>
    </citation>
    <scope>NUCLEOTIDE SEQUENCE [LARGE SCALE GENOMIC DNA]</scope>
    <source>
        <strain evidence="2">CGMCC 4.7178</strain>
    </source>
</reference>
<sequence>MERIMGDHFKTDIDQLASFTKGLQSANDSLEEVRKAMQEVRGDQIGTSELDEACDEFQGRWKYGSEQIKERIEKLTEGLQKNTEGYREVENSLEESFKRAAEGV</sequence>
<proteinExistence type="predicted"/>